<proteinExistence type="predicted"/>
<accession>R2RSF5</accession>
<evidence type="ECO:0000256" key="1">
    <source>
        <dbReference type="SAM" id="Phobius"/>
    </source>
</evidence>
<comment type="caution">
    <text evidence="2">The sequence shown here is derived from an EMBL/GenBank/DDBJ whole genome shotgun (WGS) entry which is preliminary data.</text>
</comment>
<evidence type="ECO:0000313" key="3">
    <source>
        <dbReference type="Proteomes" id="UP000013782"/>
    </source>
</evidence>
<gene>
    <name evidence="2" type="ORF">UAU_05217</name>
</gene>
<keyword evidence="1" id="KW-0472">Membrane</keyword>
<feature type="transmembrane region" description="Helical" evidence="1">
    <location>
        <begin position="55"/>
        <end position="72"/>
    </location>
</feature>
<keyword evidence="1" id="KW-0812">Transmembrane</keyword>
<dbReference type="Proteomes" id="UP000013782">
    <property type="component" value="Unassembled WGS sequence"/>
</dbReference>
<name>R2RSF5_9ENTE</name>
<feature type="transmembrane region" description="Helical" evidence="1">
    <location>
        <begin position="21"/>
        <end position="49"/>
    </location>
</feature>
<dbReference type="HOGENOM" id="CLU_2537354_0_0_9"/>
<keyword evidence="3" id="KW-1185">Reference proteome</keyword>
<protein>
    <submittedName>
        <fullName evidence="2">Uncharacterized protein</fullName>
    </submittedName>
</protein>
<dbReference type="EMBL" id="AJAQ01000054">
    <property type="protein sequence ID" value="EOH86295.1"/>
    <property type="molecule type" value="Genomic_DNA"/>
</dbReference>
<reference evidence="2 3" key="1">
    <citation type="submission" date="2013-02" db="EMBL/GenBank/DDBJ databases">
        <title>The Genome Sequence of Enterococcus pallens BAA-351.</title>
        <authorList>
            <consortium name="The Broad Institute Genome Sequencing Platform"/>
            <consortium name="The Broad Institute Genome Sequencing Center for Infectious Disease"/>
            <person name="Earl A.M."/>
            <person name="Gilmore M.S."/>
            <person name="Lebreton F."/>
            <person name="Walker B."/>
            <person name="Young S.K."/>
            <person name="Zeng Q."/>
            <person name="Gargeya S."/>
            <person name="Fitzgerald M."/>
            <person name="Haas B."/>
            <person name="Abouelleil A."/>
            <person name="Alvarado L."/>
            <person name="Arachchi H.M."/>
            <person name="Berlin A.M."/>
            <person name="Chapman S.B."/>
            <person name="Dewar J."/>
            <person name="Goldberg J."/>
            <person name="Griggs A."/>
            <person name="Gujja S."/>
            <person name="Hansen M."/>
            <person name="Howarth C."/>
            <person name="Imamovic A."/>
            <person name="Larimer J."/>
            <person name="McCowan C."/>
            <person name="Murphy C."/>
            <person name="Neiman D."/>
            <person name="Pearson M."/>
            <person name="Priest M."/>
            <person name="Roberts A."/>
            <person name="Saif S."/>
            <person name="Shea T."/>
            <person name="Sisk P."/>
            <person name="Sykes S."/>
            <person name="Wortman J."/>
            <person name="Nusbaum C."/>
            <person name="Birren B."/>
        </authorList>
    </citation>
    <scope>NUCLEOTIDE SEQUENCE [LARGE SCALE GENOMIC DNA]</scope>
    <source>
        <strain evidence="2 3">ATCC BAA-351</strain>
    </source>
</reference>
<organism evidence="2 3">
    <name type="scientific">Enterococcus pallens ATCC BAA-351</name>
    <dbReference type="NCBI Taxonomy" id="1158607"/>
    <lineage>
        <taxon>Bacteria</taxon>
        <taxon>Bacillati</taxon>
        <taxon>Bacillota</taxon>
        <taxon>Bacilli</taxon>
        <taxon>Lactobacillales</taxon>
        <taxon>Enterococcaceae</taxon>
        <taxon>Enterococcus</taxon>
    </lineage>
</organism>
<evidence type="ECO:0000313" key="2">
    <source>
        <dbReference type="EMBL" id="EOH86295.1"/>
    </source>
</evidence>
<sequence>MRKKRLLQKRKMRKKKRLLKTALYCLFGFGAILIVATSLLELFGFSFAYKTLDRASSYIYMPLIISFVLELVKEDKTTIAEGE</sequence>
<dbReference type="RefSeq" id="WP_010760136.1">
    <property type="nucleotide sequence ID" value="NZ_ASWD01000009.1"/>
</dbReference>
<keyword evidence="1" id="KW-1133">Transmembrane helix</keyword>
<dbReference type="PATRIC" id="fig|1158607.3.peg.5189"/>
<dbReference type="AlphaFoldDB" id="R2RSF5"/>